<dbReference type="GeneID" id="37044991"/>
<dbReference type="RefSeq" id="XP_025381058.1">
    <property type="nucleotide sequence ID" value="XM_025523075.1"/>
</dbReference>
<dbReference type="PANTHER" id="PTHR48107">
    <property type="entry name" value="NADPH-DEPENDENT ALDEHYDE REDUCTASE-LIKE PROTEIN, CHLOROPLASTIC-RELATED"/>
    <property type="match status" value="1"/>
</dbReference>
<dbReference type="EMBL" id="KZ819634">
    <property type="protein sequence ID" value="PWN93860.1"/>
    <property type="molecule type" value="Genomic_DNA"/>
</dbReference>
<dbReference type="InterPro" id="IPR036291">
    <property type="entry name" value="NAD(P)-bd_dom_sf"/>
</dbReference>
<proteinExistence type="inferred from homology"/>
<dbReference type="InterPro" id="IPR020904">
    <property type="entry name" value="Sc_DH/Rdtase_CS"/>
</dbReference>
<keyword evidence="3" id="KW-0560">Oxidoreductase</keyword>
<comment type="similarity">
    <text evidence="1">Belongs to the short-chain dehydrogenases/reductases (SDR) family.</text>
</comment>
<reference evidence="4 5" key="1">
    <citation type="journal article" date="2018" name="Mol. Biol. Evol.">
        <title>Broad Genomic Sampling Reveals a Smut Pathogenic Ancestry of the Fungal Clade Ustilaginomycotina.</title>
        <authorList>
            <person name="Kijpornyongpan T."/>
            <person name="Mondo S.J."/>
            <person name="Barry K."/>
            <person name="Sandor L."/>
            <person name="Lee J."/>
            <person name="Lipzen A."/>
            <person name="Pangilinan J."/>
            <person name="LaButti K."/>
            <person name="Hainaut M."/>
            <person name="Henrissat B."/>
            <person name="Grigoriev I.V."/>
            <person name="Spatafora J.W."/>
            <person name="Aime M.C."/>
        </authorList>
    </citation>
    <scope>NUCLEOTIDE SEQUENCE [LARGE SCALE GENOMIC DNA]</scope>
    <source>
        <strain evidence="4 5">MCA 4198</strain>
    </source>
</reference>
<dbReference type="PRINTS" id="PR00081">
    <property type="entry name" value="GDHRDH"/>
</dbReference>
<protein>
    <submittedName>
        <fullName evidence="4">NAD(P)-binding protein</fullName>
    </submittedName>
</protein>
<dbReference type="PANTHER" id="PTHR48107:SF16">
    <property type="entry name" value="NADPH-DEPENDENT ALDEHYDE REDUCTASE 1, CHLOROPLASTIC"/>
    <property type="match status" value="1"/>
</dbReference>
<accession>A0A316YWF7</accession>
<evidence type="ECO:0000256" key="1">
    <source>
        <dbReference type="ARBA" id="ARBA00006484"/>
    </source>
</evidence>
<dbReference type="FunFam" id="3.40.50.720:FF:000084">
    <property type="entry name" value="Short-chain dehydrogenase reductase"/>
    <property type="match status" value="1"/>
</dbReference>
<dbReference type="InParanoid" id="A0A316YWF7"/>
<evidence type="ECO:0000256" key="2">
    <source>
        <dbReference type="ARBA" id="ARBA00022857"/>
    </source>
</evidence>
<gene>
    <name evidence="4" type="ORF">FA10DRAFT_270831</name>
</gene>
<evidence type="ECO:0000256" key="3">
    <source>
        <dbReference type="ARBA" id="ARBA00023002"/>
    </source>
</evidence>
<sequence length="312" mass="33208">MSDSKDVITAYSNYDPNKQEQNLPGLDQKMDPLAEHVLVEKWDNNGKPYLEEYKGTGKLAGKSAIVTGGDSGIGRSVALFFAREGANVTINYLSEEQEDAEKVVELVKAAPMGTKELHLVPGDLRDPNFCKSLIDSHVAKWKSLDVLVHNASKQISVKDIADIDIANVESTFQSNIVAAFSLSKHAVPHMKRGSSIIVSGSVTGFKGSADKLDYASTKGALHSFSRSLAQQLAPKGIRVNGVAPGPVYTPLQPASQSAEKMDGWAVGVEPLHGRPGQPAELGPSYVFLADSGASNLITGSTLHINAGVWMGA</sequence>
<organism evidence="4 5">
    <name type="scientific">Acaromyces ingoldii</name>
    <dbReference type="NCBI Taxonomy" id="215250"/>
    <lineage>
        <taxon>Eukaryota</taxon>
        <taxon>Fungi</taxon>
        <taxon>Dikarya</taxon>
        <taxon>Basidiomycota</taxon>
        <taxon>Ustilaginomycotina</taxon>
        <taxon>Exobasidiomycetes</taxon>
        <taxon>Exobasidiales</taxon>
        <taxon>Cryptobasidiaceae</taxon>
        <taxon>Acaromyces</taxon>
    </lineage>
</organism>
<dbReference type="Gene3D" id="3.40.50.720">
    <property type="entry name" value="NAD(P)-binding Rossmann-like Domain"/>
    <property type="match status" value="1"/>
</dbReference>
<keyword evidence="5" id="KW-1185">Reference proteome</keyword>
<dbReference type="PROSITE" id="PS00061">
    <property type="entry name" value="ADH_SHORT"/>
    <property type="match status" value="1"/>
</dbReference>
<dbReference type="STRING" id="215250.A0A316YWF7"/>
<dbReference type="SUPFAM" id="SSF51735">
    <property type="entry name" value="NAD(P)-binding Rossmann-fold domains"/>
    <property type="match status" value="1"/>
</dbReference>
<evidence type="ECO:0000313" key="4">
    <source>
        <dbReference type="EMBL" id="PWN93860.1"/>
    </source>
</evidence>
<dbReference type="InterPro" id="IPR002347">
    <property type="entry name" value="SDR_fam"/>
</dbReference>
<dbReference type="GO" id="GO:0016614">
    <property type="term" value="F:oxidoreductase activity, acting on CH-OH group of donors"/>
    <property type="evidence" value="ECO:0007669"/>
    <property type="project" value="UniProtKB-ARBA"/>
</dbReference>
<name>A0A316YWF7_9BASI</name>
<keyword evidence="2" id="KW-0521">NADP</keyword>
<dbReference type="Proteomes" id="UP000245768">
    <property type="component" value="Unassembled WGS sequence"/>
</dbReference>
<dbReference type="FunCoup" id="A0A316YWF7">
    <property type="interactions" value="1"/>
</dbReference>
<dbReference type="OrthoDB" id="1393670at2759"/>
<dbReference type="Pfam" id="PF13561">
    <property type="entry name" value="adh_short_C2"/>
    <property type="match status" value="1"/>
</dbReference>
<dbReference type="AlphaFoldDB" id="A0A316YWF7"/>
<dbReference type="PRINTS" id="PR00080">
    <property type="entry name" value="SDRFAMILY"/>
</dbReference>
<evidence type="ECO:0000313" key="5">
    <source>
        <dbReference type="Proteomes" id="UP000245768"/>
    </source>
</evidence>